<reference evidence="2" key="1">
    <citation type="journal article" date="2012" name="Nature">
        <title>The tomato genome sequence provides insights into fleshy fruit evolution.</title>
        <authorList>
            <consortium name="Tomato Genome Consortium"/>
        </authorList>
    </citation>
    <scope>NUCLEOTIDE SEQUENCE [LARGE SCALE GENOMIC DNA]</scope>
    <source>
        <strain evidence="2">cv. Heinz 1706</strain>
    </source>
</reference>
<protein>
    <recommendedName>
        <fullName evidence="1">Reverse transcriptase zinc-binding domain-containing protein</fullName>
    </recommendedName>
</protein>
<evidence type="ECO:0000313" key="3">
    <source>
        <dbReference type="Proteomes" id="UP000004994"/>
    </source>
</evidence>
<dbReference type="InParanoid" id="A0A3Q7FJG1"/>
<dbReference type="InterPro" id="IPR026960">
    <property type="entry name" value="RVT-Znf"/>
</dbReference>
<evidence type="ECO:0000259" key="1">
    <source>
        <dbReference type="Pfam" id="PF13966"/>
    </source>
</evidence>
<dbReference type="Gramene" id="Solyc03g044525.1.1">
    <property type="protein sequence ID" value="Solyc03g044525.1.1"/>
    <property type="gene ID" value="Solyc03g044525.1"/>
</dbReference>
<name>A0A3Q7FJG1_SOLLC</name>
<feature type="domain" description="Reverse transcriptase zinc-binding" evidence="1">
    <location>
        <begin position="96"/>
        <end position="137"/>
    </location>
</feature>
<dbReference type="STRING" id="4081.A0A3Q7FJG1"/>
<keyword evidence="3" id="KW-1185">Reference proteome</keyword>
<dbReference type="EnsemblPlants" id="Solyc03g044525.1.1">
    <property type="protein sequence ID" value="Solyc03g044525.1.1"/>
    <property type="gene ID" value="Solyc03g044525.1"/>
</dbReference>
<evidence type="ECO:0000313" key="2">
    <source>
        <dbReference type="EnsemblPlants" id="Solyc03g044525.1.1"/>
    </source>
</evidence>
<accession>A0A3Q7FJG1</accession>
<organism evidence="2">
    <name type="scientific">Solanum lycopersicum</name>
    <name type="common">Tomato</name>
    <name type="synonym">Lycopersicon esculentum</name>
    <dbReference type="NCBI Taxonomy" id="4081"/>
    <lineage>
        <taxon>Eukaryota</taxon>
        <taxon>Viridiplantae</taxon>
        <taxon>Streptophyta</taxon>
        <taxon>Embryophyta</taxon>
        <taxon>Tracheophyta</taxon>
        <taxon>Spermatophyta</taxon>
        <taxon>Magnoliopsida</taxon>
        <taxon>eudicotyledons</taxon>
        <taxon>Gunneridae</taxon>
        <taxon>Pentapetalae</taxon>
        <taxon>asterids</taxon>
        <taxon>lamiids</taxon>
        <taxon>Solanales</taxon>
        <taxon>Solanaceae</taxon>
        <taxon>Solanoideae</taxon>
        <taxon>Solaneae</taxon>
        <taxon>Solanum</taxon>
        <taxon>Solanum subgen. Lycopersicon</taxon>
    </lineage>
</organism>
<proteinExistence type="predicted"/>
<dbReference type="AlphaFoldDB" id="A0A3Q7FJG1"/>
<dbReference type="Pfam" id="PF13966">
    <property type="entry name" value="zf-RVT"/>
    <property type="match status" value="1"/>
</dbReference>
<sequence length="186" mass="21051">MYLLTTPTACSISGLVQTIAYIKLSTAEAYGTSAIFKVPADLSREIFIPKIYFGGPKSFISNAADNLVFRLLISHILDPAINISSTYKSRKTYELVYTKDMLIKRGIDVDLQCKQCEVANETLGHLFFQCPVGAEIWGQLLQWKGTIRPSWVCPKDCVWMERQCGTNGFHFIIYQMVLTGCIYQVW</sequence>
<reference evidence="2" key="2">
    <citation type="submission" date="2019-01" db="UniProtKB">
        <authorList>
            <consortium name="EnsemblPlants"/>
        </authorList>
    </citation>
    <scope>IDENTIFICATION</scope>
    <source>
        <strain evidence="2">cv. Heinz 1706</strain>
    </source>
</reference>
<dbReference type="Proteomes" id="UP000004994">
    <property type="component" value="Chromosome 3"/>
</dbReference>